<dbReference type="InterPro" id="IPR036465">
    <property type="entry name" value="vWFA_dom_sf"/>
</dbReference>
<reference evidence="4" key="2">
    <citation type="journal article" date="2021" name="Microbiome">
        <title>Successional dynamics and alternative stable states in a saline activated sludge microbial community over 9 years.</title>
        <authorList>
            <person name="Wang Y."/>
            <person name="Ye J."/>
            <person name="Ju F."/>
            <person name="Liu L."/>
            <person name="Boyd J.A."/>
            <person name="Deng Y."/>
            <person name="Parks D.H."/>
            <person name="Jiang X."/>
            <person name="Yin X."/>
            <person name="Woodcroft B.J."/>
            <person name="Tyson G.W."/>
            <person name="Hugenholtz P."/>
            <person name="Polz M.F."/>
            <person name="Zhang T."/>
        </authorList>
    </citation>
    <scope>NUCLEOTIDE SEQUENCE</scope>
    <source>
        <strain evidence="4">HKST-UBA02</strain>
    </source>
</reference>
<name>A0A956SDK2_UNCEI</name>
<dbReference type="Gene3D" id="1.10.101.10">
    <property type="entry name" value="PGBD-like superfamily/PGBD"/>
    <property type="match status" value="1"/>
</dbReference>
<reference evidence="4" key="1">
    <citation type="submission" date="2020-04" db="EMBL/GenBank/DDBJ databases">
        <authorList>
            <person name="Zhang T."/>
        </authorList>
    </citation>
    <scope>NUCLEOTIDE SEQUENCE</scope>
    <source>
        <strain evidence="4">HKST-UBA02</strain>
    </source>
</reference>
<dbReference type="Pfam" id="PF00092">
    <property type="entry name" value="VWA"/>
    <property type="match status" value="1"/>
</dbReference>
<dbReference type="PROSITE" id="PS50234">
    <property type="entry name" value="VWFA"/>
    <property type="match status" value="1"/>
</dbReference>
<sequence>MKWQRALALGTAAVAAFTLVALASRGSGDATRTASSGSEVLSDGDGDFATVVALASPARVRPDVSLDRWRVLAHEREEVIALVSFQIDRPVHVERDRPQLDLGLVIDRSGSMSDKGKITHAREAAFRLVDAMAPSDVLSVVEYDDQIHLLWPASRLSSPDAVKRLIAQLEPRGSTNLAGGLFRGIDEVNRNATRAGINRVLLFSDGLANRGITSPREIAAYVREARSHGITVSTLGLGLDYNEDLMQTIAEAGGGNYYFVESPAQMPQIFERELSTLFATVAKDVRLHFEFGRGVRKVEALGYDAVAESGSLTVPLENLYGGETRTILLRLELDPQEPGRMDFGELQFDYTDCESNAQQNVTYLLRGEATADQAEVTASVDNLVAAEATLIEAEKEHEESVRQYESGNKDAAKQNLADLSSKLTAANEVFQDERLAKKLEQLQMEADDMDRADLSVENRQSYLKGSKNRLYNSMKGKRGQYMLQEQDAGFEVEQLQTKLQELQLYSGPVDGIYSDAVRKAVETFQTQNGLTTDGIAGPATLRSLGLY</sequence>
<protein>
    <submittedName>
        <fullName evidence="4">VWA domain-containing protein</fullName>
    </submittedName>
</protein>
<dbReference type="InterPro" id="IPR002477">
    <property type="entry name" value="Peptidoglycan-bd-like"/>
</dbReference>
<dbReference type="PANTHER" id="PTHR10579">
    <property type="entry name" value="CALCIUM-ACTIVATED CHLORIDE CHANNEL REGULATOR"/>
    <property type="match status" value="1"/>
</dbReference>
<dbReference type="Gene3D" id="3.40.50.410">
    <property type="entry name" value="von Willebrand factor, type A domain"/>
    <property type="match status" value="1"/>
</dbReference>
<dbReference type="Proteomes" id="UP000739538">
    <property type="component" value="Unassembled WGS sequence"/>
</dbReference>
<dbReference type="SMART" id="SM00327">
    <property type="entry name" value="VWA"/>
    <property type="match status" value="1"/>
</dbReference>
<organism evidence="4 5">
    <name type="scientific">Eiseniibacteriota bacterium</name>
    <dbReference type="NCBI Taxonomy" id="2212470"/>
    <lineage>
        <taxon>Bacteria</taxon>
        <taxon>Candidatus Eiseniibacteriota</taxon>
    </lineage>
</organism>
<keyword evidence="1" id="KW-0175">Coiled coil</keyword>
<evidence type="ECO:0000256" key="2">
    <source>
        <dbReference type="SAM" id="SignalP"/>
    </source>
</evidence>
<evidence type="ECO:0000313" key="4">
    <source>
        <dbReference type="EMBL" id="MCA9756486.1"/>
    </source>
</evidence>
<evidence type="ECO:0000313" key="5">
    <source>
        <dbReference type="Proteomes" id="UP000739538"/>
    </source>
</evidence>
<keyword evidence="2" id="KW-0732">Signal</keyword>
<dbReference type="EMBL" id="JAGQHS010000055">
    <property type="protein sequence ID" value="MCA9756486.1"/>
    <property type="molecule type" value="Genomic_DNA"/>
</dbReference>
<dbReference type="InterPro" id="IPR002035">
    <property type="entry name" value="VWF_A"/>
</dbReference>
<comment type="caution">
    <text evidence="4">The sequence shown here is derived from an EMBL/GenBank/DDBJ whole genome shotgun (WGS) entry which is preliminary data.</text>
</comment>
<dbReference type="InterPro" id="IPR036365">
    <property type="entry name" value="PGBD-like_sf"/>
</dbReference>
<dbReference type="SUPFAM" id="SSF47090">
    <property type="entry name" value="PGBD-like"/>
    <property type="match status" value="1"/>
</dbReference>
<feature type="signal peptide" evidence="2">
    <location>
        <begin position="1"/>
        <end position="23"/>
    </location>
</feature>
<evidence type="ECO:0000256" key="1">
    <source>
        <dbReference type="SAM" id="Coils"/>
    </source>
</evidence>
<dbReference type="AlphaFoldDB" id="A0A956SDK2"/>
<feature type="domain" description="VWFA" evidence="3">
    <location>
        <begin position="101"/>
        <end position="281"/>
    </location>
</feature>
<dbReference type="InterPro" id="IPR036366">
    <property type="entry name" value="PGBDSf"/>
</dbReference>
<dbReference type="SUPFAM" id="SSF53300">
    <property type="entry name" value="vWA-like"/>
    <property type="match status" value="1"/>
</dbReference>
<proteinExistence type="predicted"/>
<gene>
    <name evidence="4" type="ORF">KDA27_11845</name>
</gene>
<evidence type="ECO:0000259" key="3">
    <source>
        <dbReference type="PROSITE" id="PS50234"/>
    </source>
</evidence>
<dbReference type="Pfam" id="PF01471">
    <property type="entry name" value="PG_binding_1"/>
    <property type="match status" value="1"/>
</dbReference>
<feature type="chain" id="PRO_5037003629" evidence="2">
    <location>
        <begin position="24"/>
        <end position="547"/>
    </location>
</feature>
<feature type="coiled-coil region" evidence="1">
    <location>
        <begin position="383"/>
        <end position="452"/>
    </location>
</feature>
<dbReference type="PANTHER" id="PTHR10579:SF43">
    <property type="entry name" value="ZINC FINGER (C3HC4-TYPE RING FINGER) FAMILY PROTEIN"/>
    <property type="match status" value="1"/>
</dbReference>
<dbReference type="InterPro" id="IPR051266">
    <property type="entry name" value="CLCR"/>
</dbReference>
<accession>A0A956SDK2</accession>